<keyword evidence="4" id="KW-0255">Endonuclease</keyword>
<organism evidence="8 9">
    <name type="scientific">Desulfobotulus pelophilus</name>
    <dbReference type="NCBI Taxonomy" id="2823377"/>
    <lineage>
        <taxon>Bacteria</taxon>
        <taxon>Pseudomonadati</taxon>
        <taxon>Thermodesulfobacteriota</taxon>
        <taxon>Desulfobacteria</taxon>
        <taxon>Desulfobacterales</taxon>
        <taxon>Desulfobacteraceae</taxon>
        <taxon>Desulfobotulus</taxon>
    </lineage>
</organism>
<evidence type="ECO:0000313" key="9">
    <source>
        <dbReference type="Proteomes" id="UP001209681"/>
    </source>
</evidence>
<evidence type="ECO:0000256" key="6">
    <source>
        <dbReference type="ARBA" id="ARBA00022884"/>
    </source>
</evidence>
<accession>A0ABT3ND75</accession>
<comment type="similarity">
    <text evidence="1">Belongs to the HicA mRNA interferase family.</text>
</comment>
<proteinExistence type="inferred from homology"/>
<dbReference type="EMBL" id="JAPFPW010000035">
    <property type="protein sequence ID" value="MCW7755370.1"/>
    <property type="molecule type" value="Genomic_DNA"/>
</dbReference>
<comment type="caution">
    <text evidence="8">The sequence shown here is derived from an EMBL/GenBank/DDBJ whole genome shotgun (WGS) entry which is preliminary data.</text>
</comment>
<name>A0ABT3ND75_9BACT</name>
<dbReference type="InterPro" id="IPR038570">
    <property type="entry name" value="HicA_sf"/>
</dbReference>
<gene>
    <name evidence="8" type="ORF">OOT00_15405</name>
</gene>
<dbReference type="Proteomes" id="UP001209681">
    <property type="component" value="Unassembled WGS sequence"/>
</dbReference>
<evidence type="ECO:0000256" key="2">
    <source>
        <dbReference type="ARBA" id="ARBA00022649"/>
    </source>
</evidence>
<dbReference type="InterPro" id="IPR012933">
    <property type="entry name" value="HicA_mRNA_interferase"/>
</dbReference>
<dbReference type="RefSeq" id="WP_265426317.1">
    <property type="nucleotide sequence ID" value="NZ_JAPFPW010000035.1"/>
</dbReference>
<reference evidence="8 9" key="1">
    <citation type="submission" date="2022-11" db="EMBL/GenBank/DDBJ databases">
        <title>Desulfobotulus tamanensis H1 sp. nov. - anaerobic, alkaliphilic, sulphate reducing bacterium isolated from terrestrial mud volcano.</title>
        <authorList>
            <person name="Frolova A."/>
            <person name="Merkel A.Y."/>
            <person name="Slobodkin A.I."/>
        </authorList>
    </citation>
    <scope>NUCLEOTIDE SEQUENCE [LARGE SCALE GENOMIC DNA]</scope>
    <source>
        <strain evidence="8 9">H1</strain>
    </source>
</reference>
<keyword evidence="9" id="KW-1185">Reference proteome</keyword>
<keyword evidence="2" id="KW-1277">Toxin-antitoxin system</keyword>
<evidence type="ECO:0000256" key="3">
    <source>
        <dbReference type="ARBA" id="ARBA00022722"/>
    </source>
</evidence>
<protein>
    <submittedName>
        <fullName evidence="8">Type II toxin-antitoxin system HicA family toxin</fullName>
    </submittedName>
</protein>
<evidence type="ECO:0000313" key="8">
    <source>
        <dbReference type="EMBL" id="MCW7755370.1"/>
    </source>
</evidence>
<keyword evidence="6" id="KW-0694">RNA-binding</keyword>
<dbReference type="Pfam" id="PF07927">
    <property type="entry name" value="HicA_toxin"/>
    <property type="match status" value="1"/>
</dbReference>
<sequence>MGKKEKLLQRLHSRPKDFTWDELVSLLKALGFEIFQGRGSRCKFIHKETQTIISLHRPHPGNELKMYVMDQVIEKLSEMGVFDERSF</sequence>
<keyword evidence="5" id="KW-0378">Hydrolase</keyword>
<dbReference type="SUPFAM" id="SSF54786">
    <property type="entry name" value="YcfA/nrd intein domain"/>
    <property type="match status" value="1"/>
</dbReference>
<keyword evidence="7" id="KW-0346">Stress response</keyword>
<dbReference type="Gene3D" id="3.30.920.30">
    <property type="entry name" value="Hypothetical protein"/>
    <property type="match status" value="1"/>
</dbReference>
<evidence type="ECO:0000256" key="1">
    <source>
        <dbReference type="ARBA" id="ARBA00006620"/>
    </source>
</evidence>
<evidence type="ECO:0000256" key="7">
    <source>
        <dbReference type="ARBA" id="ARBA00023016"/>
    </source>
</evidence>
<evidence type="ECO:0000256" key="4">
    <source>
        <dbReference type="ARBA" id="ARBA00022759"/>
    </source>
</evidence>
<keyword evidence="3" id="KW-0540">Nuclease</keyword>
<evidence type="ECO:0000256" key="5">
    <source>
        <dbReference type="ARBA" id="ARBA00022801"/>
    </source>
</evidence>